<protein>
    <recommendedName>
        <fullName evidence="1">Reverse transcriptase zinc-binding domain-containing protein</fullName>
    </recommendedName>
</protein>
<feature type="domain" description="Reverse transcriptase zinc-binding" evidence="1">
    <location>
        <begin position="3"/>
        <end position="62"/>
    </location>
</feature>
<dbReference type="EMBL" id="JACGWJ010000395">
    <property type="protein sequence ID" value="KAL0292766.1"/>
    <property type="molecule type" value="Genomic_DNA"/>
</dbReference>
<evidence type="ECO:0000259" key="1">
    <source>
        <dbReference type="Pfam" id="PF13966"/>
    </source>
</evidence>
<dbReference type="Pfam" id="PF13966">
    <property type="entry name" value="zf-RVT"/>
    <property type="match status" value="1"/>
</dbReference>
<reference evidence="2" key="1">
    <citation type="submission" date="2020-06" db="EMBL/GenBank/DDBJ databases">
        <authorList>
            <person name="Li T."/>
            <person name="Hu X."/>
            <person name="Zhang T."/>
            <person name="Song X."/>
            <person name="Zhang H."/>
            <person name="Dai N."/>
            <person name="Sheng W."/>
            <person name="Hou X."/>
            <person name="Wei L."/>
        </authorList>
    </citation>
    <scope>NUCLEOTIDE SEQUENCE</scope>
    <source>
        <strain evidence="2">G02</strain>
        <tissue evidence="2">Leaf</tissue>
    </source>
</reference>
<sequence length="105" mass="12092">MASQGPPKVKLLAWRACKDALPVCCNLRRRGMDITTICSHCGYGPEDVLHILLRCSFSGQVWALSCIPWRWINYDSVNTEDWMRSVWKELNGGEFSLFLLICWNL</sequence>
<name>A0AAW2JFR5_SESRA</name>
<dbReference type="AlphaFoldDB" id="A0AAW2JFR5"/>
<comment type="caution">
    <text evidence="2">The sequence shown here is derived from an EMBL/GenBank/DDBJ whole genome shotgun (WGS) entry which is preliminary data.</text>
</comment>
<gene>
    <name evidence="2" type="ORF">Sradi_6975300</name>
</gene>
<organism evidence="2">
    <name type="scientific">Sesamum radiatum</name>
    <name type="common">Black benniseed</name>
    <dbReference type="NCBI Taxonomy" id="300843"/>
    <lineage>
        <taxon>Eukaryota</taxon>
        <taxon>Viridiplantae</taxon>
        <taxon>Streptophyta</taxon>
        <taxon>Embryophyta</taxon>
        <taxon>Tracheophyta</taxon>
        <taxon>Spermatophyta</taxon>
        <taxon>Magnoliopsida</taxon>
        <taxon>eudicotyledons</taxon>
        <taxon>Gunneridae</taxon>
        <taxon>Pentapetalae</taxon>
        <taxon>asterids</taxon>
        <taxon>lamiids</taxon>
        <taxon>Lamiales</taxon>
        <taxon>Pedaliaceae</taxon>
        <taxon>Sesamum</taxon>
    </lineage>
</organism>
<proteinExistence type="predicted"/>
<accession>A0AAW2JFR5</accession>
<dbReference type="InterPro" id="IPR026960">
    <property type="entry name" value="RVT-Znf"/>
</dbReference>
<reference evidence="2" key="2">
    <citation type="journal article" date="2024" name="Plant">
        <title>Genomic evolution and insights into agronomic trait innovations of Sesamum species.</title>
        <authorList>
            <person name="Miao H."/>
            <person name="Wang L."/>
            <person name="Qu L."/>
            <person name="Liu H."/>
            <person name="Sun Y."/>
            <person name="Le M."/>
            <person name="Wang Q."/>
            <person name="Wei S."/>
            <person name="Zheng Y."/>
            <person name="Lin W."/>
            <person name="Duan Y."/>
            <person name="Cao H."/>
            <person name="Xiong S."/>
            <person name="Wang X."/>
            <person name="Wei L."/>
            <person name="Li C."/>
            <person name="Ma Q."/>
            <person name="Ju M."/>
            <person name="Zhao R."/>
            <person name="Li G."/>
            <person name="Mu C."/>
            <person name="Tian Q."/>
            <person name="Mei H."/>
            <person name="Zhang T."/>
            <person name="Gao T."/>
            <person name="Zhang H."/>
        </authorList>
    </citation>
    <scope>NUCLEOTIDE SEQUENCE</scope>
    <source>
        <strain evidence="2">G02</strain>
    </source>
</reference>
<evidence type="ECO:0000313" key="2">
    <source>
        <dbReference type="EMBL" id="KAL0292766.1"/>
    </source>
</evidence>